<dbReference type="FunFam" id="1.20.1250.20:FF:000352">
    <property type="entry name" value="Major Facilitator Superfamily protein"/>
    <property type="match status" value="1"/>
</dbReference>
<keyword evidence="3 5" id="KW-1133">Transmembrane helix</keyword>
<keyword evidence="8" id="KW-1185">Reference proteome</keyword>
<organism evidence="7 8">
    <name type="scientific">Trichomonas vaginalis (strain ATCC PRA-98 / G3)</name>
    <dbReference type="NCBI Taxonomy" id="412133"/>
    <lineage>
        <taxon>Eukaryota</taxon>
        <taxon>Metamonada</taxon>
        <taxon>Parabasalia</taxon>
        <taxon>Trichomonadida</taxon>
        <taxon>Trichomonadidae</taxon>
        <taxon>Trichomonas</taxon>
    </lineage>
</organism>
<dbReference type="InterPro" id="IPR003663">
    <property type="entry name" value="Sugar/inositol_transpt"/>
</dbReference>
<dbReference type="InParanoid" id="A2ECX7"/>
<feature type="transmembrane region" description="Helical" evidence="5">
    <location>
        <begin position="7"/>
        <end position="27"/>
    </location>
</feature>
<dbReference type="Pfam" id="PF00083">
    <property type="entry name" value="Sugar_tr"/>
    <property type="match status" value="2"/>
</dbReference>
<evidence type="ECO:0000256" key="5">
    <source>
        <dbReference type="SAM" id="Phobius"/>
    </source>
</evidence>
<feature type="transmembrane region" description="Helical" evidence="5">
    <location>
        <begin position="74"/>
        <end position="93"/>
    </location>
</feature>
<dbReference type="PROSITE" id="PS50850">
    <property type="entry name" value="MFS"/>
    <property type="match status" value="1"/>
</dbReference>
<dbReference type="PANTHER" id="PTHR48021">
    <property type="match status" value="1"/>
</dbReference>
<evidence type="ECO:0000313" key="8">
    <source>
        <dbReference type="Proteomes" id="UP000001542"/>
    </source>
</evidence>
<sequence>MVAAKEIYHGLIVLLGSTLLGISMGFSTPISEYFQANWKVSEKSLNLFSNITTIVGIFSPFLPVLLCRYIGRRLCYSIFCIAAVITYLLFIFVKENQFWLAILLRGIVGVENGGFSVICPTLLIDVASLNYTGFFGNLHQVGIVIGIVLMEFLGMFCKWQILCFITAGVSIIAAGLIWLIPETSTRRSEKQESFWTDTNVSNLVICITVMILQQFSGISAILTNLSDDLENAGINFKPENANVLTMFIQLVGVIICGFIIDRLGRMALFCGSSLGCGIILYLYSSTLKYAMTGWLPILYVAMYLFFFGIALGPLPWFIAPEMFAIQDRIFAASSVASANQLGSYFVSFLFPLTKEKMGLGYACYFFAAFCLLAAVFGFSYLYDPKVEKKIELVWIQEDSESDVELDMN</sequence>
<dbReference type="eggNOG" id="KOG0254">
    <property type="taxonomic scope" value="Eukaryota"/>
</dbReference>
<keyword evidence="4 5" id="KW-0472">Membrane</keyword>
<feature type="transmembrane region" description="Helical" evidence="5">
    <location>
        <begin position="267"/>
        <end position="284"/>
    </location>
</feature>
<dbReference type="InterPro" id="IPR020846">
    <property type="entry name" value="MFS_dom"/>
</dbReference>
<feature type="transmembrane region" description="Helical" evidence="5">
    <location>
        <begin position="159"/>
        <end position="180"/>
    </location>
</feature>
<dbReference type="VEuPathDB" id="TrichDB:TVAGG3_0757700"/>
<feature type="transmembrane region" description="Helical" evidence="5">
    <location>
        <begin position="200"/>
        <end position="221"/>
    </location>
</feature>
<evidence type="ECO:0000256" key="2">
    <source>
        <dbReference type="ARBA" id="ARBA00022692"/>
    </source>
</evidence>
<dbReference type="GO" id="GO:0022857">
    <property type="term" value="F:transmembrane transporter activity"/>
    <property type="evidence" value="ECO:0000318"/>
    <property type="project" value="GO_Central"/>
</dbReference>
<dbReference type="Gene3D" id="1.20.1250.20">
    <property type="entry name" value="MFS general substrate transporter like domains"/>
    <property type="match status" value="2"/>
</dbReference>
<dbReference type="Proteomes" id="UP000001542">
    <property type="component" value="Unassembled WGS sequence"/>
</dbReference>
<dbReference type="FunFam" id="1.20.1250.20:FF:001307">
    <property type="entry name" value="Major facilitator superfamily protein"/>
    <property type="match status" value="1"/>
</dbReference>
<name>A2ECX7_TRIV3</name>
<evidence type="ECO:0000313" key="7">
    <source>
        <dbReference type="EMBL" id="EAY09522.1"/>
    </source>
</evidence>
<keyword evidence="2 5" id="KW-0812">Transmembrane</keyword>
<feature type="transmembrane region" description="Helical" evidence="5">
    <location>
        <begin position="329"/>
        <end position="352"/>
    </location>
</feature>
<dbReference type="STRING" id="5722.A2ECX7"/>
<feature type="transmembrane region" description="Helical" evidence="5">
    <location>
        <begin position="241"/>
        <end position="260"/>
    </location>
</feature>
<evidence type="ECO:0000256" key="3">
    <source>
        <dbReference type="ARBA" id="ARBA00022989"/>
    </source>
</evidence>
<evidence type="ECO:0000256" key="4">
    <source>
        <dbReference type="ARBA" id="ARBA00023136"/>
    </source>
</evidence>
<reference evidence="7" key="1">
    <citation type="submission" date="2006-10" db="EMBL/GenBank/DDBJ databases">
        <authorList>
            <person name="Amadeo P."/>
            <person name="Zhao Q."/>
            <person name="Wortman J."/>
            <person name="Fraser-Liggett C."/>
            <person name="Carlton J."/>
        </authorList>
    </citation>
    <scope>NUCLEOTIDE SEQUENCE</scope>
    <source>
        <strain evidence="7">G3</strain>
    </source>
</reference>
<comment type="subcellular location">
    <subcellularLocation>
        <location evidence="1">Membrane</location>
        <topology evidence="1">Multi-pass membrane protein</topology>
    </subcellularLocation>
</comment>
<dbReference type="InterPro" id="IPR005828">
    <property type="entry name" value="MFS_sugar_transport-like"/>
</dbReference>
<dbReference type="OrthoDB" id="6612291at2759"/>
<dbReference type="PRINTS" id="PR00171">
    <property type="entry name" value="SUGRTRNSPORT"/>
</dbReference>
<accession>A2ECX7</accession>
<dbReference type="PANTHER" id="PTHR48021:SF1">
    <property type="entry name" value="GH07001P-RELATED"/>
    <property type="match status" value="1"/>
</dbReference>
<dbReference type="RefSeq" id="XP_001321745.1">
    <property type="nucleotide sequence ID" value="XM_001321710.1"/>
</dbReference>
<feature type="transmembrane region" description="Helical" evidence="5">
    <location>
        <begin position="47"/>
        <end position="67"/>
    </location>
</feature>
<dbReference type="GO" id="GO:0016020">
    <property type="term" value="C:membrane"/>
    <property type="evidence" value="ECO:0000318"/>
    <property type="project" value="GO_Central"/>
</dbReference>
<dbReference type="KEGG" id="tva:4767444"/>
<feature type="transmembrane region" description="Helical" evidence="5">
    <location>
        <begin position="296"/>
        <end position="317"/>
    </location>
</feature>
<dbReference type="SMR" id="A2ECX7"/>
<dbReference type="EMBL" id="DS113356">
    <property type="protein sequence ID" value="EAY09522.1"/>
    <property type="molecule type" value="Genomic_DNA"/>
</dbReference>
<dbReference type="VEuPathDB" id="TrichDB:TVAG_102710"/>
<protein>
    <submittedName>
        <fullName evidence="7">Major facilitator superfamily protein</fullName>
    </submittedName>
</protein>
<reference evidence="7" key="2">
    <citation type="journal article" date="2007" name="Science">
        <title>Draft genome sequence of the sexually transmitted pathogen Trichomonas vaginalis.</title>
        <authorList>
            <person name="Carlton J.M."/>
            <person name="Hirt R.P."/>
            <person name="Silva J.C."/>
            <person name="Delcher A.L."/>
            <person name="Schatz M."/>
            <person name="Zhao Q."/>
            <person name="Wortman J.R."/>
            <person name="Bidwell S.L."/>
            <person name="Alsmark U.C.M."/>
            <person name="Besteiro S."/>
            <person name="Sicheritz-Ponten T."/>
            <person name="Noel C.J."/>
            <person name="Dacks J.B."/>
            <person name="Foster P.G."/>
            <person name="Simillion C."/>
            <person name="Van de Peer Y."/>
            <person name="Miranda-Saavedra D."/>
            <person name="Barton G.J."/>
            <person name="Westrop G.D."/>
            <person name="Mueller S."/>
            <person name="Dessi D."/>
            <person name="Fiori P.L."/>
            <person name="Ren Q."/>
            <person name="Paulsen I."/>
            <person name="Zhang H."/>
            <person name="Bastida-Corcuera F.D."/>
            <person name="Simoes-Barbosa A."/>
            <person name="Brown M.T."/>
            <person name="Hayes R.D."/>
            <person name="Mukherjee M."/>
            <person name="Okumura C.Y."/>
            <person name="Schneider R."/>
            <person name="Smith A.J."/>
            <person name="Vanacova S."/>
            <person name="Villalvazo M."/>
            <person name="Haas B.J."/>
            <person name="Pertea M."/>
            <person name="Feldblyum T.V."/>
            <person name="Utterback T.R."/>
            <person name="Shu C.L."/>
            <person name="Osoegawa K."/>
            <person name="de Jong P.J."/>
            <person name="Hrdy I."/>
            <person name="Horvathova L."/>
            <person name="Zubacova Z."/>
            <person name="Dolezal P."/>
            <person name="Malik S.B."/>
            <person name="Logsdon J.M. Jr."/>
            <person name="Henze K."/>
            <person name="Gupta A."/>
            <person name="Wang C.C."/>
            <person name="Dunne R.L."/>
            <person name="Upcroft J.A."/>
            <person name="Upcroft P."/>
            <person name="White O."/>
            <person name="Salzberg S.L."/>
            <person name="Tang P."/>
            <person name="Chiu C.-H."/>
            <person name="Lee Y.-S."/>
            <person name="Embley T.M."/>
            <person name="Coombs G.H."/>
            <person name="Mottram J.C."/>
            <person name="Tachezy J."/>
            <person name="Fraser-Liggett C.M."/>
            <person name="Johnson P.J."/>
        </authorList>
    </citation>
    <scope>NUCLEOTIDE SEQUENCE [LARGE SCALE GENOMIC DNA]</scope>
    <source>
        <strain evidence="7">G3</strain>
    </source>
</reference>
<feature type="domain" description="Major facilitator superfamily (MFS) profile" evidence="6">
    <location>
        <begin position="9"/>
        <end position="385"/>
    </location>
</feature>
<dbReference type="GO" id="GO:0055085">
    <property type="term" value="P:transmembrane transport"/>
    <property type="evidence" value="ECO:0000318"/>
    <property type="project" value="GO_Central"/>
</dbReference>
<proteinExistence type="predicted"/>
<dbReference type="AlphaFoldDB" id="A2ECX7"/>
<evidence type="ECO:0000259" key="6">
    <source>
        <dbReference type="PROSITE" id="PS50850"/>
    </source>
</evidence>
<feature type="transmembrane region" description="Helical" evidence="5">
    <location>
        <begin position="99"/>
        <end position="124"/>
    </location>
</feature>
<evidence type="ECO:0000256" key="1">
    <source>
        <dbReference type="ARBA" id="ARBA00004141"/>
    </source>
</evidence>
<feature type="transmembrane region" description="Helical" evidence="5">
    <location>
        <begin position="131"/>
        <end position="153"/>
    </location>
</feature>
<feature type="transmembrane region" description="Helical" evidence="5">
    <location>
        <begin position="358"/>
        <end position="382"/>
    </location>
</feature>
<dbReference type="SUPFAM" id="SSF103473">
    <property type="entry name" value="MFS general substrate transporter"/>
    <property type="match status" value="1"/>
</dbReference>
<gene>
    <name evidence="7" type="ORF">TVAG_102710</name>
</gene>
<dbReference type="InterPro" id="IPR050549">
    <property type="entry name" value="MFS_Trehalose_Transporter"/>
</dbReference>
<dbReference type="FunCoup" id="A2ECX7">
    <property type="interactions" value="488"/>
</dbReference>
<dbReference type="InterPro" id="IPR036259">
    <property type="entry name" value="MFS_trans_sf"/>
</dbReference>